<accession>A0A8F3AGL3</accession>
<feature type="repeat" description="ANK" evidence="5">
    <location>
        <begin position="34"/>
        <end position="66"/>
    </location>
</feature>
<dbReference type="PANTHER" id="PTHR12883">
    <property type="entry name" value="ADIPOCYTE-SPECIFIC PROTEIN 4-RELATED"/>
    <property type="match status" value="1"/>
</dbReference>
<evidence type="ECO:0000256" key="3">
    <source>
        <dbReference type="ARBA" id="ARBA00022989"/>
    </source>
</evidence>
<dbReference type="SMART" id="SM00248">
    <property type="entry name" value="ANK"/>
    <property type="match status" value="1"/>
</dbReference>
<dbReference type="InterPro" id="IPR036770">
    <property type="entry name" value="Ankyrin_rpt-contain_sf"/>
</dbReference>
<dbReference type="Proteomes" id="UP000825438">
    <property type="component" value="Chromosome I"/>
</dbReference>
<dbReference type="PANTHER" id="PTHR12883:SF0">
    <property type="entry name" value="PAT COMPLEX SUBUNIT CCDC47"/>
    <property type="match status" value="1"/>
</dbReference>
<evidence type="ECO:0000256" key="4">
    <source>
        <dbReference type="ARBA" id="ARBA00023136"/>
    </source>
</evidence>
<dbReference type="InterPro" id="IPR012879">
    <property type="entry name" value="CCDC47"/>
</dbReference>
<dbReference type="GO" id="GO:0032469">
    <property type="term" value="P:endoplasmic reticulum calcium ion homeostasis"/>
    <property type="evidence" value="ECO:0007669"/>
    <property type="project" value="InterPro"/>
</dbReference>
<comment type="subcellular location">
    <subcellularLocation>
        <location evidence="1">Membrane</location>
        <topology evidence="1">Single-pass membrane protein</topology>
    </subcellularLocation>
</comment>
<keyword evidence="5" id="KW-0040">ANK repeat</keyword>
<dbReference type="Pfam" id="PF07946">
    <property type="entry name" value="CCDC47"/>
    <property type="match status" value="1"/>
</dbReference>
<dbReference type="AlphaFoldDB" id="A0A8F3AGL3"/>
<proteinExistence type="predicted"/>
<evidence type="ECO:0008006" key="8">
    <source>
        <dbReference type="Google" id="ProtNLM"/>
    </source>
</evidence>
<dbReference type="GO" id="GO:0005509">
    <property type="term" value="F:calcium ion binding"/>
    <property type="evidence" value="ECO:0007669"/>
    <property type="project" value="InterPro"/>
</dbReference>
<feature type="compositionally biased region" description="Basic residues" evidence="6">
    <location>
        <begin position="571"/>
        <end position="583"/>
    </location>
</feature>
<dbReference type="SUPFAM" id="SSF48403">
    <property type="entry name" value="Ankyrin repeat"/>
    <property type="match status" value="1"/>
</dbReference>
<dbReference type="Gene3D" id="1.25.40.20">
    <property type="entry name" value="Ankyrin repeat-containing domain"/>
    <property type="match status" value="1"/>
</dbReference>
<dbReference type="Pfam" id="PF13857">
    <property type="entry name" value="Ank_5"/>
    <property type="match status" value="1"/>
</dbReference>
<reference evidence="7" key="1">
    <citation type="submission" date="2021-06" db="EMBL/GenBank/DDBJ databases">
        <title>Candida auris outbreak in lebanese hospital.</title>
        <authorList>
            <person name="Finianos M."/>
        </authorList>
    </citation>
    <scope>NUCLEOTIDE SEQUENCE</scope>
    <source>
        <strain evidence="7">CA7LBN</strain>
    </source>
</reference>
<evidence type="ECO:0000256" key="2">
    <source>
        <dbReference type="ARBA" id="ARBA00022692"/>
    </source>
</evidence>
<organism evidence="7">
    <name type="scientific">Candidozyma auris</name>
    <name type="common">Yeast</name>
    <name type="synonym">Candida auris</name>
    <dbReference type="NCBI Taxonomy" id="498019"/>
    <lineage>
        <taxon>Eukaryota</taxon>
        <taxon>Fungi</taxon>
        <taxon>Dikarya</taxon>
        <taxon>Ascomycota</taxon>
        <taxon>Saccharomycotina</taxon>
        <taxon>Pichiomycetes</taxon>
        <taxon>Metschnikowiaceae</taxon>
        <taxon>Candidozyma</taxon>
    </lineage>
</organism>
<evidence type="ECO:0000256" key="6">
    <source>
        <dbReference type="SAM" id="MobiDB-lite"/>
    </source>
</evidence>
<dbReference type="PROSITE" id="PS50297">
    <property type="entry name" value="ANK_REP_REGION"/>
    <property type="match status" value="1"/>
</dbReference>
<feature type="region of interest" description="Disordered" evidence="6">
    <location>
        <begin position="529"/>
        <end position="583"/>
    </location>
</feature>
<dbReference type="EMBL" id="CP076749">
    <property type="protein sequence ID" value="QWW22348.1"/>
    <property type="molecule type" value="Genomic_DNA"/>
</dbReference>
<gene>
    <name evidence="7" type="ORF">CA7LBN_001094</name>
</gene>
<protein>
    <recommendedName>
        <fullName evidence="8">Ankyrin repeat protein</fullName>
    </recommendedName>
</protein>
<name>A0A8F3AGL3_CANAR</name>
<dbReference type="PROSITE" id="PS50088">
    <property type="entry name" value="ANK_REPEAT"/>
    <property type="match status" value="1"/>
</dbReference>
<keyword evidence="2" id="KW-0812">Transmembrane</keyword>
<evidence type="ECO:0000256" key="5">
    <source>
        <dbReference type="PROSITE-ProRule" id="PRU00023"/>
    </source>
</evidence>
<dbReference type="GO" id="GO:0016020">
    <property type="term" value="C:membrane"/>
    <property type="evidence" value="ECO:0007669"/>
    <property type="project" value="UniProtKB-SubCell"/>
</dbReference>
<dbReference type="InterPro" id="IPR002110">
    <property type="entry name" value="Ankyrin_rpt"/>
</dbReference>
<dbReference type="GO" id="GO:0005783">
    <property type="term" value="C:endoplasmic reticulum"/>
    <property type="evidence" value="ECO:0007669"/>
    <property type="project" value="InterPro"/>
</dbReference>
<keyword evidence="4" id="KW-0472">Membrane</keyword>
<feature type="compositionally biased region" description="Basic and acidic residues" evidence="6">
    <location>
        <begin position="529"/>
        <end position="570"/>
    </location>
</feature>
<keyword evidence="3" id="KW-1133">Transmembrane helix</keyword>
<evidence type="ECO:0000256" key="1">
    <source>
        <dbReference type="ARBA" id="ARBA00004167"/>
    </source>
</evidence>
<evidence type="ECO:0000313" key="7">
    <source>
        <dbReference type="EMBL" id="QWW22348.1"/>
    </source>
</evidence>
<sequence length="583" mass="66598">MVSNIWVAAADNDRNVVKSLVESGGMSPNSKDPNGYTPIHAAASYGHLDLLRYLLGKGGDINIQDNEGDTPLHHVEDLSTARAMVEELKADYKIKNSEGQTAAQYIEEEGEFPELAKYLRSLTHEELTSSVLDNLPSPGNVDGHQIRYTMEADQGDGEMDEERRKKLEAIVNSENPEEALRELVTSAVRDGLAQYKENEEPERSFNFVVVEMDAIVNYVKFGLLNADGTPKKLYTAYTLDELTSMSLLERVKIADWRMEIFTVAFTLLFIIVYKGGDLYNHSKVTKFLAGVKDVFDDNFYQFGVGDGKLYIKDSAEAYSSYATGRENIAKVNITFRLAPRQNIFLWFMESGFSFFTDSVPAPKDRAEIVIFPSADYENFISAIVSKLGMSDYRKFNYFLALTKTLDSEKLPESFVFMSEVNDFNEKTFTEKLASSIKLGMASYVRYLAFTDQPNERPEHVRNLLPRRRVVLSLNLPTGKEELKEVSDLLGAVFDVIDQMAEKKITFRPEAIKKIVKNREQEIQKIEKAQEELKKEEEAEEKAKLKRQQRESFRNMSKDEQMKAEKRAQERRQRKAMKKMKVRS</sequence>